<keyword evidence="2" id="KW-1185">Reference proteome</keyword>
<reference evidence="1 2" key="1">
    <citation type="submission" date="2010-12" db="EMBL/GenBank/DDBJ databases">
        <authorList>
            <person name="Muzny D."/>
            <person name="Qin X."/>
            <person name="Deng J."/>
            <person name="Jiang H."/>
            <person name="Liu Y."/>
            <person name="Qu J."/>
            <person name="Song X.-Z."/>
            <person name="Zhang L."/>
            <person name="Thornton R."/>
            <person name="Coyle M."/>
            <person name="Francisco L."/>
            <person name="Jackson L."/>
            <person name="Javaid M."/>
            <person name="Korchina V."/>
            <person name="Kovar C."/>
            <person name="Mata R."/>
            <person name="Mathew T."/>
            <person name="Ngo R."/>
            <person name="Nguyen L."/>
            <person name="Nguyen N."/>
            <person name="Okwuonu G."/>
            <person name="Ongeri F."/>
            <person name="Pham C."/>
            <person name="Simmons D."/>
            <person name="Wilczek-Boney K."/>
            <person name="Hale W."/>
            <person name="Jakkamsetti A."/>
            <person name="Pham P."/>
            <person name="Ruth R."/>
            <person name="San Lucas F."/>
            <person name="Warren J."/>
            <person name="Zhang J."/>
            <person name="Zhao Z."/>
            <person name="Zhou C."/>
            <person name="Zhu D."/>
            <person name="Lee S."/>
            <person name="Bess C."/>
            <person name="Blankenburg K."/>
            <person name="Forbes L."/>
            <person name="Fu Q."/>
            <person name="Gubbala S."/>
            <person name="Hirani K."/>
            <person name="Jayaseelan J.C."/>
            <person name="Lara F."/>
            <person name="Munidasa M."/>
            <person name="Palculict T."/>
            <person name="Patil S."/>
            <person name="Pu L.-L."/>
            <person name="Saada N."/>
            <person name="Tang L."/>
            <person name="Weissenberger G."/>
            <person name="Zhu Y."/>
            <person name="Hemphill L."/>
            <person name="Shang Y."/>
            <person name="Youmans B."/>
            <person name="Ayvaz T."/>
            <person name="Ross M."/>
            <person name="Santibanez J."/>
            <person name="Aqrawi P."/>
            <person name="Gross S."/>
            <person name="Joshi V."/>
            <person name="Fowler G."/>
            <person name="Nazareth L."/>
            <person name="Reid J."/>
            <person name="Worley K."/>
            <person name="Petrosino J."/>
            <person name="Highlander S."/>
            <person name="Gibbs R."/>
        </authorList>
    </citation>
    <scope>NUCLEOTIDE SEQUENCE [LARGE SCALE GENOMIC DNA]</scope>
    <source>
        <strain evidence="1 2">ATCC 700641</strain>
    </source>
</reference>
<name>E7SCP6_9STRE</name>
<dbReference type="Proteomes" id="UP000002814">
    <property type="component" value="Unassembled WGS sequence"/>
</dbReference>
<dbReference type="EMBL" id="AEQR01000021">
    <property type="protein sequence ID" value="EFV98620.1"/>
    <property type="molecule type" value="Genomic_DNA"/>
</dbReference>
<dbReference type="HOGENOM" id="CLU_2262266_0_0_9"/>
<dbReference type="RefSeq" id="WP_006596718.1">
    <property type="nucleotide sequence ID" value="NZ_AFUD01000002.1"/>
</dbReference>
<comment type="caution">
    <text evidence="1">The sequence shown here is derived from an EMBL/GenBank/DDBJ whole genome shotgun (WGS) entry which is preliminary data.</text>
</comment>
<gene>
    <name evidence="1" type="ORF">HMPREF9421_1832</name>
</gene>
<dbReference type="AlphaFoldDB" id="E7SCP6"/>
<dbReference type="GeneID" id="93921383"/>
<organism evidence="1 2">
    <name type="scientific">Streptococcus australis ATCC 700641</name>
    <dbReference type="NCBI Taxonomy" id="888833"/>
    <lineage>
        <taxon>Bacteria</taxon>
        <taxon>Bacillati</taxon>
        <taxon>Bacillota</taxon>
        <taxon>Bacilli</taxon>
        <taxon>Lactobacillales</taxon>
        <taxon>Streptococcaceae</taxon>
        <taxon>Streptococcus</taxon>
    </lineage>
</organism>
<proteinExistence type="predicted"/>
<protein>
    <submittedName>
        <fullName evidence="1">Uncharacterized protein</fullName>
    </submittedName>
</protein>
<evidence type="ECO:0000313" key="1">
    <source>
        <dbReference type="EMBL" id="EFV98620.1"/>
    </source>
</evidence>
<sequence length="128" mass="15046">MSKKLGEKLKSRENFHRHYLVLWNLMMSIESNVVSSEEAEFLYPFDMSKEEDVVTVFDAFVKEDFLSLEKEKQKQVLETIEDVIRAGDEVVEHFFEYEFGLASKEPRNKVAFLELVKDILVSYLSILD</sequence>
<accession>E7SCP6</accession>
<evidence type="ECO:0000313" key="2">
    <source>
        <dbReference type="Proteomes" id="UP000002814"/>
    </source>
</evidence>